<dbReference type="GO" id="GO:0005886">
    <property type="term" value="C:plasma membrane"/>
    <property type="evidence" value="ECO:0007669"/>
    <property type="project" value="UniProtKB-SubCell"/>
</dbReference>
<dbReference type="AlphaFoldDB" id="A0A562VBK3"/>
<evidence type="ECO:0000256" key="8">
    <source>
        <dbReference type="ARBA" id="ARBA00022741"/>
    </source>
</evidence>
<protein>
    <recommendedName>
        <fullName evidence="3">histidine kinase</fullName>
        <ecNumber evidence="3">2.7.13.3</ecNumber>
    </recommendedName>
</protein>
<dbReference type="SMART" id="SM00304">
    <property type="entry name" value="HAMP"/>
    <property type="match status" value="1"/>
</dbReference>
<dbReference type="CDD" id="cd06225">
    <property type="entry name" value="HAMP"/>
    <property type="match status" value="1"/>
</dbReference>
<keyword evidence="11 13" id="KW-1133">Transmembrane helix</keyword>
<keyword evidence="13" id="KW-0472">Membrane</keyword>
<dbReference type="RefSeq" id="WP_147133681.1">
    <property type="nucleotide sequence ID" value="NZ_BAABIJ010000001.1"/>
</dbReference>
<evidence type="ECO:0000256" key="5">
    <source>
        <dbReference type="ARBA" id="ARBA00022553"/>
    </source>
</evidence>
<gene>
    <name evidence="17" type="ORF">LX16_0965</name>
</gene>
<dbReference type="Gene3D" id="1.10.8.500">
    <property type="entry name" value="HAMP domain in histidine kinase"/>
    <property type="match status" value="1"/>
</dbReference>
<evidence type="ECO:0000256" key="12">
    <source>
        <dbReference type="ARBA" id="ARBA00023012"/>
    </source>
</evidence>
<feature type="domain" description="Histidine kinase" evidence="15">
    <location>
        <begin position="229"/>
        <end position="425"/>
    </location>
</feature>
<keyword evidence="9 17" id="KW-0418">Kinase</keyword>
<dbReference type="CDD" id="cd00082">
    <property type="entry name" value="HisKA"/>
    <property type="match status" value="1"/>
</dbReference>
<dbReference type="SMART" id="SM00388">
    <property type="entry name" value="HisKA"/>
    <property type="match status" value="1"/>
</dbReference>
<evidence type="ECO:0000256" key="13">
    <source>
        <dbReference type="SAM" id="Phobius"/>
    </source>
</evidence>
<evidence type="ECO:0000259" key="16">
    <source>
        <dbReference type="PROSITE" id="PS50885"/>
    </source>
</evidence>
<organism evidence="17 18">
    <name type="scientific">Stackebrandtia albiflava</name>
    <dbReference type="NCBI Taxonomy" id="406432"/>
    <lineage>
        <taxon>Bacteria</taxon>
        <taxon>Bacillati</taxon>
        <taxon>Actinomycetota</taxon>
        <taxon>Actinomycetes</taxon>
        <taxon>Glycomycetales</taxon>
        <taxon>Glycomycetaceae</taxon>
        <taxon>Stackebrandtia</taxon>
    </lineage>
</organism>
<comment type="catalytic activity">
    <reaction evidence="1">
        <text>ATP + protein L-histidine = ADP + protein N-phospho-L-histidine.</text>
        <dbReference type="EC" id="2.7.13.3"/>
    </reaction>
</comment>
<dbReference type="InterPro" id="IPR003660">
    <property type="entry name" value="HAMP_dom"/>
</dbReference>
<dbReference type="Gene3D" id="3.30.565.10">
    <property type="entry name" value="Histidine kinase-like ATPase, C-terminal domain"/>
    <property type="match status" value="1"/>
</dbReference>
<comment type="subcellular location">
    <subcellularLocation>
        <location evidence="2">Cell membrane</location>
        <topology evidence="2">Multi-pass membrane protein</topology>
    </subcellularLocation>
</comment>
<feature type="domain" description="HAMP" evidence="16">
    <location>
        <begin position="169"/>
        <end position="221"/>
    </location>
</feature>
<name>A0A562VBK3_9ACTN</name>
<evidence type="ECO:0000256" key="4">
    <source>
        <dbReference type="ARBA" id="ARBA00022475"/>
    </source>
</evidence>
<reference evidence="17 18" key="1">
    <citation type="journal article" date="2013" name="Stand. Genomic Sci.">
        <title>Genomic Encyclopedia of Type Strains, Phase I: The one thousand microbial genomes (KMG-I) project.</title>
        <authorList>
            <person name="Kyrpides N.C."/>
            <person name="Woyke T."/>
            <person name="Eisen J.A."/>
            <person name="Garrity G."/>
            <person name="Lilburn T.G."/>
            <person name="Beck B.J."/>
            <person name="Whitman W.B."/>
            <person name="Hugenholtz P."/>
            <person name="Klenk H.P."/>
        </authorList>
    </citation>
    <scope>NUCLEOTIDE SEQUENCE [LARGE SCALE GENOMIC DNA]</scope>
    <source>
        <strain evidence="17 18">DSM 45044</strain>
    </source>
</reference>
<keyword evidence="18" id="KW-1185">Reference proteome</keyword>
<dbReference type="Pfam" id="PF02518">
    <property type="entry name" value="HATPase_c"/>
    <property type="match status" value="1"/>
</dbReference>
<dbReference type="InterPro" id="IPR003594">
    <property type="entry name" value="HATPase_dom"/>
</dbReference>
<dbReference type="InterPro" id="IPR036890">
    <property type="entry name" value="HATPase_C_sf"/>
</dbReference>
<feature type="signal peptide" evidence="14">
    <location>
        <begin position="1"/>
        <end position="19"/>
    </location>
</feature>
<comment type="caution">
    <text evidence="17">The sequence shown here is derived from an EMBL/GenBank/DDBJ whole genome shotgun (WGS) entry which is preliminary data.</text>
</comment>
<keyword evidence="12" id="KW-0902">Two-component regulatory system</keyword>
<evidence type="ECO:0000256" key="2">
    <source>
        <dbReference type="ARBA" id="ARBA00004651"/>
    </source>
</evidence>
<evidence type="ECO:0000256" key="10">
    <source>
        <dbReference type="ARBA" id="ARBA00022840"/>
    </source>
</evidence>
<proteinExistence type="predicted"/>
<dbReference type="GO" id="GO:0005524">
    <property type="term" value="F:ATP binding"/>
    <property type="evidence" value="ECO:0007669"/>
    <property type="project" value="UniProtKB-KW"/>
</dbReference>
<dbReference type="SMART" id="SM00387">
    <property type="entry name" value="HATPase_c"/>
    <property type="match status" value="1"/>
</dbReference>
<keyword evidence="8" id="KW-0547">Nucleotide-binding</keyword>
<evidence type="ECO:0000256" key="9">
    <source>
        <dbReference type="ARBA" id="ARBA00022777"/>
    </source>
</evidence>
<dbReference type="OrthoDB" id="3206505at2"/>
<evidence type="ECO:0000256" key="1">
    <source>
        <dbReference type="ARBA" id="ARBA00000085"/>
    </source>
</evidence>
<dbReference type="PANTHER" id="PTHR44936">
    <property type="entry name" value="SENSOR PROTEIN CREC"/>
    <property type="match status" value="1"/>
</dbReference>
<dbReference type="Gene3D" id="1.10.287.130">
    <property type="match status" value="1"/>
</dbReference>
<dbReference type="EMBL" id="VLLL01000005">
    <property type="protein sequence ID" value="TWJ15265.1"/>
    <property type="molecule type" value="Genomic_DNA"/>
</dbReference>
<dbReference type="Pfam" id="PF00672">
    <property type="entry name" value="HAMP"/>
    <property type="match status" value="1"/>
</dbReference>
<evidence type="ECO:0000256" key="7">
    <source>
        <dbReference type="ARBA" id="ARBA00022692"/>
    </source>
</evidence>
<dbReference type="InterPro" id="IPR003661">
    <property type="entry name" value="HisK_dim/P_dom"/>
</dbReference>
<evidence type="ECO:0000256" key="14">
    <source>
        <dbReference type="SAM" id="SignalP"/>
    </source>
</evidence>
<feature type="chain" id="PRO_5039349809" description="histidine kinase" evidence="14">
    <location>
        <begin position="20"/>
        <end position="430"/>
    </location>
</feature>
<dbReference type="SUPFAM" id="SSF47384">
    <property type="entry name" value="Homodimeric domain of signal transducing histidine kinase"/>
    <property type="match status" value="1"/>
</dbReference>
<sequence length="430" mass="44634">MRWALAKVAIATTSMVALAFCIPLALVSRQVAEERAMAEARESAAAMVTVLAATDDPVALRRAVAADHAGAADRLAVHLPGHGVIGASHVDLAQVRRVSAAAETATVPGEGGVVYLRAVLLPGEQVAVVEVYIPDERLTHGVATAWWTLSIVAVLLVAISVGMADRLAAKVVRAATSLAAAATRLGAGDLTVRVRPAGPDELVEAGEAFNSMADRVVSVVDAERELVADLSHRLRTPLTALRLDGEALPDTPDGRRIRASVDALEAEVDAVIAGARRSVADRGPAHAQVAEILAERIALWGMLAEDYGRRFEVEGLDAPVWVRLSRDDVTSCLDALIGNVFAHTPQDAPFAVRLDPVAGRLAVEDGGPGIDDPISALTRGKSGAGSSGLGLDIVARMAKSTGGRLHIGVSELGGARIVWSFGDAVIDVAG</sequence>
<evidence type="ECO:0000256" key="11">
    <source>
        <dbReference type="ARBA" id="ARBA00022989"/>
    </source>
</evidence>
<evidence type="ECO:0000256" key="3">
    <source>
        <dbReference type="ARBA" id="ARBA00012438"/>
    </source>
</evidence>
<dbReference type="EC" id="2.7.13.3" evidence="3"/>
<dbReference type="PROSITE" id="PS50885">
    <property type="entry name" value="HAMP"/>
    <property type="match status" value="1"/>
</dbReference>
<dbReference type="PROSITE" id="PS50109">
    <property type="entry name" value="HIS_KIN"/>
    <property type="match status" value="1"/>
</dbReference>
<dbReference type="Proteomes" id="UP000321617">
    <property type="component" value="Unassembled WGS sequence"/>
</dbReference>
<dbReference type="Pfam" id="PF00512">
    <property type="entry name" value="HisKA"/>
    <property type="match status" value="1"/>
</dbReference>
<keyword evidence="10" id="KW-0067">ATP-binding</keyword>
<evidence type="ECO:0000313" key="17">
    <source>
        <dbReference type="EMBL" id="TWJ15265.1"/>
    </source>
</evidence>
<keyword evidence="7 13" id="KW-0812">Transmembrane</keyword>
<dbReference type="InterPro" id="IPR050980">
    <property type="entry name" value="2C_sensor_his_kinase"/>
</dbReference>
<dbReference type="InterPro" id="IPR005467">
    <property type="entry name" value="His_kinase_dom"/>
</dbReference>
<keyword evidence="6" id="KW-0808">Transferase</keyword>
<dbReference type="GO" id="GO:0000155">
    <property type="term" value="F:phosphorelay sensor kinase activity"/>
    <property type="evidence" value="ECO:0007669"/>
    <property type="project" value="InterPro"/>
</dbReference>
<evidence type="ECO:0000259" key="15">
    <source>
        <dbReference type="PROSITE" id="PS50109"/>
    </source>
</evidence>
<dbReference type="InterPro" id="IPR036097">
    <property type="entry name" value="HisK_dim/P_sf"/>
</dbReference>
<keyword evidence="5" id="KW-0597">Phosphoprotein</keyword>
<evidence type="ECO:0000313" key="18">
    <source>
        <dbReference type="Proteomes" id="UP000321617"/>
    </source>
</evidence>
<feature type="transmembrane region" description="Helical" evidence="13">
    <location>
        <begin position="145"/>
        <end position="164"/>
    </location>
</feature>
<accession>A0A562VBK3</accession>
<keyword evidence="14" id="KW-0732">Signal</keyword>
<evidence type="ECO:0000256" key="6">
    <source>
        <dbReference type="ARBA" id="ARBA00022679"/>
    </source>
</evidence>
<keyword evidence="4" id="KW-1003">Cell membrane</keyword>
<dbReference type="PANTHER" id="PTHR44936:SF9">
    <property type="entry name" value="SENSOR PROTEIN CREC"/>
    <property type="match status" value="1"/>
</dbReference>
<dbReference type="SUPFAM" id="SSF55874">
    <property type="entry name" value="ATPase domain of HSP90 chaperone/DNA topoisomerase II/histidine kinase"/>
    <property type="match status" value="1"/>
</dbReference>